<proteinExistence type="predicted"/>
<feature type="compositionally biased region" description="Polar residues" evidence="1">
    <location>
        <begin position="262"/>
        <end position="279"/>
    </location>
</feature>
<protein>
    <submittedName>
        <fullName evidence="2">Uncharacterized protein</fullName>
    </submittedName>
</protein>
<reference evidence="2" key="1">
    <citation type="submission" date="2018-11" db="EMBL/GenBank/DDBJ databases">
        <authorList>
            <consortium name="Pathogen Informatics"/>
        </authorList>
    </citation>
    <scope>NUCLEOTIDE SEQUENCE</scope>
</reference>
<evidence type="ECO:0000313" key="2">
    <source>
        <dbReference type="EMBL" id="VEL34423.1"/>
    </source>
</evidence>
<keyword evidence="3" id="KW-1185">Reference proteome</keyword>
<sequence>MACYCHLPESAISPPFFDSAPLSSSSSFHREDNPLPLGRYSTEHSCPSGVLLAVPTELESATDPERESLIGSSEKTSPQLGIPADGQWPVSTVATVIVSSSLSPSSYSSSISSACSALGTAITPASSTTSTSAGACGGKSLTCATGTGCFGSPSNPGSGETPHTPEGGLSFSGISTTSTYHGHGQAVASVGSCSSGCSTLSAGSFTLPLSANGGSIAASSTCLTSPQPPYIGQPTYNHIRQHRQHFQHQPQHQQYLLADQSALGSPSDQQHQTTAQFSDNDQHQPSEMVQDVKDTLFDHLCSSDLDQQGSRNGPEAKALFAFRFDQTLV</sequence>
<feature type="compositionally biased region" description="Polar residues" evidence="1">
    <location>
        <begin position="70"/>
        <end position="79"/>
    </location>
</feature>
<feature type="region of interest" description="Disordered" evidence="1">
    <location>
        <begin position="59"/>
        <end position="84"/>
    </location>
</feature>
<name>A0A448XDS4_9PLAT</name>
<gene>
    <name evidence="2" type="ORF">PXEA_LOCUS27863</name>
</gene>
<evidence type="ECO:0000256" key="1">
    <source>
        <dbReference type="SAM" id="MobiDB-lite"/>
    </source>
</evidence>
<feature type="region of interest" description="Disordered" evidence="1">
    <location>
        <begin position="262"/>
        <end position="285"/>
    </location>
</feature>
<evidence type="ECO:0000313" key="3">
    <source>
        <dbReference type="Proteomes" id="UP000784294"/>
    </source>
</evidence>
<dbReference type="EMBL" id="CAAALY010247632">
    <property type="protein sequence ID" value="VEL34423.1"/>
    <property type="molecule type" value="Genomic_DNA"/>
</dbReference>
<dbReference type="AlphaFoldDB" id="A0A448XDS4"/>
<accession>A0A448XDS4</accession>
<organism evidence="2 3">
    <name type="scientific">Protopolystoma xenopodis</name>
    <dbReference type="NCBI Taxonomy" id="117903"/>
    <lineage>
        <taxon>Eukaryota</taxon>
        <taxon>Metazoa</taxon>
        <taxon>Spiralia</taxon>
        <taxon>Lophotrochozoa</taxon>
        <taxon>Platyhelminthes</taxon>
        <taxon>Monogenea</taxon>
        <taxon>Polyopisthocotylea</taxon>
        <taxon>Polystomatidea</taxon>
        <taxon>Polystomatidae</taxon>
        <taxon>Protopolystoma</taxon>
    </lineage>
</organism>
<dbReference type="Proteomes" id="UP000784294">
    <property type="component" value="Unassembled WGS sequence"/>
</dbReference>
<comment type="caution">
    <text evidence="2">The sequence shown here is derived from an EMBL/GenBank/DDBJ whole genome shotgun (WGS) entry which is preliminary data.</text>
</comment>